<keyword evidence="9" id="KW-1185">Reference proteome</keyword>
<dbReference type="PANTHER" id="PTHR12081:SF18">
    <property type="entry name" value="TRANSCRIPTION FACTOR E2F2-RELATED"/>
    <property type="match status" value="1"/>
</dbReference>
<comment type="similarity">
    <text evidence="1 5">Belongs to the E2F/DP family.</text>
</comment>
<dbReference type="Gene3D" id="1.10.10.10">
    <property type="entry name" value="Winged helix-like DNA-binding domain superfamily/Winged helix DNA-binding domain"/>
    <property type="match status" value="1"/>
</dbReference>
<dbReference type="GO" id="GO:0090575">
    <property type="term" value="C:RNA polymerase II transcription regulator complex"/>
    <property type="evidence" value="ECO:0007669"/>
    <property type="project" value="TreeGrafter"/>
</dbReference>
<evidence type="ECO:0000313" key="8">
    <source>
        <dbReference type="EMBL" id="ORZ16955.1"/>
    </source>
</evidence>
<evidence type="ECO:0000256" key="2">
    <source>
        <dbReference type="ARBA" id="ARBA00023015"/>
    </source>
</evidence>
<dbReference type="SMART" id="SM01372">
    <property type="entry name" value="E2F_TDP"/>
    <property type="match status" value="1"/>
</dbReference>
<dbReference type="STRING" id="90262.A0A1X2IHT7"/>
<dbReference type="EMBL" id="MCGE01000010">
    <property type="protein sequence ID" value="ORZ16955.1"/>
    <property type="molecule type" value="Genomic_DNA"/>
</dbReference>
<dbReference type="GO" id="GO:0000981">
    <property type="term" value="F:DNA-binding transcription factor activity, RNA polymerase II-specific"/>
    <property type="evidence" value="ECO:0007669"/>
    <property type="project" value="TreeGrafter"/>
</dbReference>
<dbReference type="InterPro" id="IPR036390">
    <property type="entry name" value="WH_DNA-bd_sf"/>
</dbReference>
<dbReference type="OrthoDB" id="1743261at2759"/>
<dbReference type="GO" id="GO:0000978">
    <property type="term" value="F:RNA polymerase II cis-regulatory region sequence-specific DNA binding"/>
    <property type="evidence" value="ECO:0007669"/>
    <property type="project" value="InterPro"/>
</dbReference>
<reference evidence="8 9" key="1">
    <citation type="submission" date="2016-07" db="EMBL/GenBank/DDBJ databases">
        <title>Pervasive Adenine N6-methylation of Active Genes in Fungi.</title>
        <authorList>
            <consortium name="DOE Joint Genome Institute"/>
            <person name="Mondo S.J."/>
            <person name="Dannebaum R.O."/>
            <person name="Kuo R.C."/>
            <person name="Labutti K."/>
            <person name="Haridas S."/>
            <person name="Kuo A."/>
            <person name="Salamov A."/>
            <person name="Ahrendt S.R."/>
            <person name="Lipzen A."/>
            <person name="Sullivan W."/>
            <person name="Andreopoulos W.B."/>
            <person name="Clum A."/>
            <person name="Lindquist E."/>
            <person name="Daum C."/>
            <person name="Ramamoorthy G.K."/>
            <person name="Gryganskyi A."/>
            <person name="Culley D."/>
            <person name="Magnuson J.K."/>
            <person name="James T.Y."/>
            <person name="O'Malley M.A."/>
            <person name="Stajich J.E."/>
            <person name="Spatafora J.W."/>
            <person name="Visel A."/>
            <person name="Grigoriev I.V."/>
        </authorList>
    </citation>
    <scope>NUCLEOTIDE SEQUENCE [LARGE SCALE GENOMIC DNA]</scope>
    <source>
        <strain evidence="8 9">NRRL 1336</strain>
    </source>
</reference>
<evidence type="ECO:0000256" key="3">
    <source>
        <dbReference type="ARBA" id="ARBA00023125"/>
    </source>
</evidence>
<proteinExistence type="inferred from homology"/>
<dbReference type="InterPro" id="IPR036388">
    <property type="entry name" value="WH-like_DNA-bd_sf"/>
</dbReference>
<evidence type="ECO:0000256" key="4">
    <source>
        <dbReference type="ARBA" id="ARBA00023163"/>
    </source>
</evidence>
<feature type="compositionally biased region" description="Basic residues" evidence="6">
    <location>
        <begin position="249"/>
        <end position="263"/>
    </location>
</feature>
<evidence type="ECO:0000259" key="7">
    <source>
        <dbReference type="SMART" id="SM01372"/>
    </source>
</evidence>
<keyword evidence="2 5" id="KW-0805">Transcription regulation</keyword>
<feature type="region of interest" description="Disordered" evidence="6">
    <location>
        <begin position="221"/>
        <end position="311"/>
    </location>
</feature>
<feature type="compositionally biased region" description="Polar residues" evidence="6">
    <location>
        <begin position="290"/>
        <end position="305"/>
    </location>
</feature>
<comment type="caution">
    <text evidence="8">The sequence shown here is derived from an EMBL/GenBank/DDBJ whole genome shotgun (WGS) entry which is preliminary data.</text>
</comment>
<keyword evidence="4 5" id="KW-0804">Transcription</keyword>
<organism evidence="8 9">
    <name type="scientific">Absidia repens</name>
    <dbReference type="NCBI Taxonomy" id="90262"/>
    <lineage>
        <taxon>Eukaryota</taxon>
        <taxon>Fungi</taxon>
        <taxon>Fungi incertae sedis</taxon>
        <taxon>Mucoromycota</taxon>
        <taxon>Mucoromycotina</taxon>
        <taxon>Mucoromycetes</taxon>
        <taxon>Mucorales</taxon>
        <taxon>Cunninghamellaceae</taxon>
        <taxon>Absidia</taxon>
    </lineage>
</organism>
<dbReference type="Proteomes" id="UP000193560">
    <property type="component" value="Unassembled WGS sequence"/>
</dbReference>
<feature type="domain" description="E2F/DP family winged-helix DNA-binding" evidence="7">
    <location>
        <begin position="47"/>
        <end position="112"/>
    </location>
</feature>
<keyword evidence="3 5" id="KW-0238">DNA-binding</keyword>
<dbReference type="FunFam" id="1.10.10.10:FF:000008">
    <property type="entry name" value="E2F transcription factor 1"/>
    <property type="match status" value="1"/>
</dbReference>
<dbReference type="InterPro" id="IPR015633">
    <property type="entry name" value="E2F"/>
</dbReference>
<dbReference type="AlphaFoldDB" id="A0A1X2IHT7"/>
<evidence type="ECO:0000256" key="6">
    <source>
        <dbReference type="SAM" id="MobiDB-lite"/>
    </source>
</evidence>
<comment type="subcellular location">
    <subcellularLocation>
        <location evidence="5">Nucleus</location>
    </subcellularLocation>
</comment>
<feature type="region of interest" description="Disordered" evidence="6">
    <location>
        <begin position="1"/>
        <end position="49"/>
    </location>
</feature>
<feature type="compositionally biased region" description="Low complexity" evidence="6">
    <location>
        <begin position="224"/>
        <end position="246"/>
    </location>
</feature>
<evidence type="ECO:0000256" key="1">
    <source>
        <dbReference type="ARBA" id="ARBA00010940"/>
    </source>
</evidence>
<gene>
    <name evidence="8" type="ORF">BCR42DRAFT_23645</name>
</gene>
<name>A0A1X2IHT7_9FUNG</name>
<sequence length="311" mass="34403">MNSTSTTMTYHSTSVNESPSPSSSSLSSSSSSSNTISTATHSSSSSRYDSSLGLLTKKFISLLRSSRHGDLDLNSAATQLKVQKRRIYDITNVLEGIRLIEKNSKNHVRWIGKDPSFKKASTSPGGMVAAEKRAELEHRLAALRKHNLALEKEHDHLMRIKRQTEDHVGHALKHKQCYMTMDDILTFPKKKTKKSSTTTSSLKKTKESGDVLLVVNAPLGTDVSFRPSSPSSPTPISYPSQPSSDLHPQHQHPHPRRHRHHSPTKSSSSASKRFAPYSTPYKNKCYIQAPSHSNQPIRVITLSSSHKSDGC</sequence>
<protein>
    <submittedName>
        <fullName evidence="8">E2F/DP family winged-helix DNA-binding domain-domain-containing protein</fullName>
    </submittedName>
</protein>
<dbReference type="Pfam" id="PF02319">
    <property type="entry name" value="WHD_E2F_TDP"/>
    <property type="match status" value="1"/>
</dbReference>
<accession>A0A1X2IHT7</accession>
<dbReference type="PANTHER" id="PTHR12081">
    <property type="entry name" value="TRANSCRIPTION FACTOR E2F"/>
    <property type="match status" value="1"/>
</dbReference>
<keyword evidence="5" id="KW-0539">Nucleus</keyword>
<evidence type="ECO:0000313" key="9">
    <source>
        <dbReference type="Proteomes" id="UP000193560"/>
    </source>
</evidence>
<dbReference type="InterPro" id="IPR003316">
    <property type="entry name" value="E2F_WHTH_DNA-bd_dom"/>
</dbReference>
<dbReference type="SUPFAM" id="SSF46785">
    <property type="entry name" value="Winged helix' DNA-binding domain"/>
    <property type="match status" value="1"/>
</dbReference>
<evidence type="ECO:0000256" key="5">
    <source>
        <dbReference type="RuleBase" id="RU003796"/>
    </source>
</evidence>